<dbReference type="GO" id="GO:0005634">
    <property type="term" value="C:nucleus"/>
    <property type="evidence" value="ECO:0007669"/>
    <property type="project" value="TreeGrafter"/>
</dbReference>
<feature type="compositionally biased region" description="Basic residues" evidence="1">
    <location>
        <begin position="209"/>
        <end position="219"/>
    </location>
</feature>
<dbReference type="GO" id="GO:0035861">
    <property type="term" value="C:site of double-strand break"/>
    <property type="evidence" value="ECO:0007669"/>
    <property type="project" value="TreeGrafter"/>
</dbReference>
<protein>
    <submittedName>
        <fullName evidence="2">Aprataxin and PNK-like factor-like</fullName>
    </submittedName>
</protein>
<dbReference type="Proteomes" id="UP000034805">
    <property type="component" value="Unassembled WGS sequence"/>
</dbReference>
<feature type="region of interest" description="Disordered" evidence="1">
    <location>
        <begin position="108"/>
        <end position="145"/>
    </location>
</feature>
<comment type="caution">
    <text evidence="2">The sequence shown here is derived from an EMBL/GenBank/DDBJ whole genome shotgun (WGS) entry which is preliminary data.</text>
</comment>
<dbReference type="GO" id="GO:0008408">
    <property type="term" value="F:3'-5' exonuclease activity"/>
    <property type="evidence" value="ECO:0007669"/>
    <property type="project" value="InterPro"/>
</dbReference>
<dbReference type="EMBL" id="JARO02009919">
    <property type="protein sequence ID" value="KPP61150.1"/>
    <property type="molecule type" value="Genomic_DNA"/>
</dbReference>
<evidence type="ECO:0000256" key="1">
    <source>
        <dbReference type="SAM" id="MobiDB-lite"/>
    </source>
</evidence>
<gene>
    <name evidence="2" type="ORF">Z043_120785</name>
</gene>
<name>A0A0P7Y624_SCLFO</name>
<feature type="region of interest" description="Disordered" evidence="1">
    <location>
        <begin position="1"/>
        <end position="21"/>
    </location>
</feature>
<dbReference type="PANTHER" id="PTHR21315:SF2">
    <property type="entry name" value="APRATAXIN AND PNK-LIKE FACTOR"/>
    <property type="match status" value="1"/>
</dbReference>
<dbReference type="InterPro" id="IPR008984">
    <property type="entry name" value="SMAD_FHA_dom_sf"/>
</dbReference>
<feature type="compositionally biased region" description="Acidic residues" evidence="1">
    <location>
        <begin position="176"/>
        <end position="197"/>
    </location>
</feature>
<dbReference type="STRING" id="113540.ENSSFOP00015001381"/>
<evidence type="ECO:0000313" key="2">
    <source>
        <dbReference type="EMBL" id="KPP61150.1"/>
    </source>
</evidence>
<dbReference type="Gene3D" id="2.60.200.20">
    <property type="match status" value="1"/>
</dbReference>
<proteinExistence type="predicted"/>
<feature type="region of interest" description="Disordered" evidence="1">
    <location>
        <begin position="167"/>
        <end position="219"/>
    </location>
</feature>
<dbReference type="AlphaFoldDB" id="A0A0P7Y624"/>
<dbReference type="SUPFAM" id="SSF49879">
    <property type="entry name" value="SMAD/FHA domain"/>
    <property type="match status" value="1"/>
</dbReference>
<dbReference type="GO" id="GO:0006302">
    <property type="term" value="P:double-strand break repair"/>
    <property type="evidence" value="ECO:0007669"/>
    <property type="project" value="InterPro"/>
</dbReference>
<feature type="compositionally biased region" description="Acidic residues" evidence="1">
    <location>
        <begin position="124"/>
        <end position="143"/>
    </location>
</feature>
<sequence>MSQFELEPVDGDTSIPLPEGETKLGRGPFLGINDKRVSRHHCLLENRLGQLRIKPTHVNPCFCQPSLEDSPQPLEKDRWHSLHPGDLFSLLPGKHIFRVVSTGLDNTQRKNPVHFQECSHPGDSDYEEEEEDAVEDDKEDDDRPECPYGTSCYSMCKSDLSICHPGKKLSSRGNDVEQDDEDSFIDDESEDLDEDSDYVPSESDDSVKLKRQKAAFLRK</sequence>
<accession>A0A0P7Y624</accession>
<dbReference type="GO" id="GO:0003906">
    <property type="term" value="F:DNA-(apurinic or apyrimidinic site) endonuclease activity"/>
    <property type="evidence" value="ECO:0007669"/>
    <property type="project" value="InterPro"/>
</dbReference>
<dbReference type="InterPro" id="IPR039253">
    <property type="entry name" value="APLF"/>
</dbReference>
<organism evidence="2 3">
    <name type="scientific">Scleropages formosus</name>
    <name type="common">Asian bonytongue</name>
    <name type="synonym">Osteoglossum formosum</name>
    <dbReference type="NCBI Taxonomy" id="113540"/>
    <lineage>
        <taxon>Eukaryota</taxon>
        <taxon>Metazoa</taxon>
        <taxon>Chordata</taxon>
        <taxon>Craniata</taxon>
        <taxon>Vertebrata</taxon>
        <taxon>Euteleostomi</taxon>
        <taxon>Actinopterygii</taxon>
        <taxon>Neopterygii</taxon>
        <taxon>Teleostei</taxon>
        <taxon>Osteoglossocephala</taxon>
        <taxon>Osteoglossomorpha</taxon>
        <taxon>Osteoglossiformes</taxon>
        <taxon>Osteoglossidae</taxon>
        <taxon>Scleropages</taxon>
    </lineage>
</organism>
<dbReference type="PANTHER" id="PTHR21315">
    <property type="entry name" value="APRATAXIN AND PNK-LIKE FACTOR-RELATED"/>
    <property type="match status" value="1"/>
</dbReference>
<dbReference type="FunFam" id="2.60.200.20:FF:000061">
    <property type="entry name" value="Zgc:165656 protein"/>
    <property type="match status" value="1"/>
</dbReference>
<evidence type="ECO:0000313" key="3">
    <source>
        <dbReference type="Proteomes" id="UP000034805"/>
    </source>
</evidence>
<reference evidence="2 3" key="1">
    <citation type="submission" date="2015-08" db="EMBL/GenBank/DDBJ databases">
        <title>The genome of the Asian arowana (Scleropages formosus).</title>
        <authorList>
            <person name="Tan M.H."/>
            <person name="Gan H.M."/>
            <person name="Croft L.J."/>
            <person name="Austin C.M."/>
        </authorList>
    </citation>
    <scope>NUCLEOTIDE SEQUENCE [LARGE SCALE GENOMIC DNA]</scope>
    <source>
        <strain evidence="2">Aro1</strain>
    </source>
</reference>